<proteinExistence type="predicted"/>
<comment type="caution">
    <text evidence="1">The sequence shown here is derived from an EMBL/GenBank/DDBJ whole genome shotgun (WGS) entry which is preliminary data.</text>
</comment>
<sequence length="403" mass="45248">MKAVFAHDTILYKNNPNEYYTNGNLPYEVFQRYLQHFDELTVISRCQDISTLESTKGLKLSSGPNVSFVPVPSLSNPKAMLFKRNKAQKILFDEISKADALIARVSLTGRLAIQVAERLKKPWAVEVVGCSWDALWNYGNWKGKVYAPYAELQNKALIRRAPFVLYVTKEFLQKRYPSNGKTVACSDVELPFTSDDVLQMRLVRIKNKPSPLKIGLIGSMSAKYKGIDVALKALYNAKKELPPFEFHILGSGNAEPFKEIARKLGLSEITYFCGTLPGGNPVLNWLDNIDLYIQPSLTEGLPRALIEAMSRGCPALGSTAGGIPELLDESCLHKPGDSNALSEAILKSVNNHEWLEQQARRNFITASDYTKDKIDKARYDFWSEFAQYVKSLNKRKAGEINLN</sequence>
<dbReference type="AlphaFoldDB" id="A0A5S4ZPY1"/>
<reference evidence="1 2" key="1">
    <citation type="submission" date="2019-07" db="EMBL/GenBank/DDBJ databases">
        <title>Genomic Encyclopedia of Type Strains, Phase I: the one thousand microbial genomes (KMG-I) project.</title>
        <authorList>
            <person name="Kyrpides N."/>
        </authorList>
    </citation>
    <scope>NUCLEOTIDE SEQUENCE [LARGE SCALE GENOMIC DNA]</scope>
    <source>
        <strain evidence="1 2">DSM 6562</strain>
    </source>
</reference>
<gene>
    <name evidence="1" type="ORF">LX24_02769</name>
</gene>
<organism evidence="1 2">
    <name type="scientific">Desulfallas thermosapovorans DSM 6562</name>
    <dbReference type="NCBI Taxonomy" id="1121431"/>
    <lineage>
        <taxon>Bacteria</taxon>
        <taxon>Bacillati</taxon>
        <taxon>Bacillota</taxon>
        <taxon>Clostridia</taxon>
        <taxon>Eubacteriales</taxon>
        <taxon>Desulfallaceae</taxon>
        <taxon>Desulfallas</taxon>
    </lineage>
</organism>
<dbReference type="SUPFAM" id="SSF53756">
    <property type="entry name" value="UDP-Glycosyltransferase/glycogen phosphorylase"/>
    <property type="match status" value="1"/>
</dbReference>
<dbReference type="EMBL" id="VNHM01000021">
    <property type="protein sequence ID" value="TYO93240.1"/>
    <property type="molecule type" value="Genomic_DNA"/>
</dbReference>
<accession>A0A5S4ZPY1</accession>
<dbReference type="Gene3D" id="3.40.50.2000">
    <property type="entry name" value="Glycogen Phosphorylase B"/>
    <property type="match status" value="1"/>
</dbReference>
<name>A0A5S4ZPY1_9FIRM</name>
<protein>
    <submittedName>
        <fullName evidence="1">Glycosyltransferase involved in cell wall biosynthesis</fullName>
    </submittedName>
</protein>
<evidence type="ECO:0000313" key="2">
    <source>
        <dbReference type="Proteomes" id="UP000323166"/>
    </source>
</evidence>
<dbReference type="GO" id="GO:0016740">
    <property type="term" value="F:transferase activity"/>
    <property type="evidence" value="ECO:0007669"/>
    <property type="project" value="UniProtKB-KW"/>
</dbReference>
<dbReference type="Pfam" id="PF13692">
    <property type="entry name" value="Glyco_trans_1_4"/>
    <property type="match status" value="1"/>
</dbReference>
<dbReference type="CDD" id="cd03801">
    <property type="entry name" value="GT4_PimA-like"/>
    <property type="match status" value="1"/>
</dbReference>
<evidence type="ECO:0000313" key="1">
    <source>
        <dbReference type="EMBL" id="TYO93240.1"/>
    </source>
</evidence>
<keyword evidence="1" id="KW-0808">Transferase</keyword>
<dbReference type="Proteomes" id="UP000323166">
    <property type="component" value="Unassembled WGS sequence"/>
</dbReference>
<dbReference type="PANTHER" id="PTHR12526">
    <property type="entry name" value="GLYCOSYLTRANSFERASE"/>
    <property type="match status" value="1"/>
</dbReference>
<dbReference type="RefSeq" id="WP_166512701.1">
    <property type="nucleotide sequence ID" value="NZ_VNHM01000021.1"/>
</dbReference>
<keyword evidence="2" id="KW-1185">Reference proteome</keyword>